<keyword evidence="1" id="KW-0472">Membrane</keyword>
<dbReference type="RefSeq" id="WP_114915526.1">
    <property type="nucleotide sequence ID" value="NZ_CP024848.1"/>
</dbReference>
<accession>A0A345PE03</accession>
<reference evidence="3" key="1">
    <citation type="submission" date="2017-11" db="EMBL/GenBank/DDBJ databases">
        <authorList>
            <person name="Zhu W."/>
        </authorList>
    </citation>
    <scope>NUCLEOTIDE SEQUENCE [LARGE SCALE GENOMIC DNA]</scope>
    <source>
        <strain evidence="3">160</strain>
    </source>
</reference>
<dbReference type="AlphaFoldDB" id="A0A345PE03"/>
<keyword evidence="1" id="KW-1133">Transmembrane helix</keyword>
<keyword evidence="3" id="KW-1185">Reference proteome</keyword>
<feature type="transmembrane region" description="Helical" evidence="1">
    <location>
        <begin position="6"/>
        <end position="25"/>
    </location>
</feature>
<dbReference type="Proteomes" id="UP000253908">
    <property type="component" value="Chromosome"/>
</dbReference>
<proteinExistence type="predicted"/>
<evidence type="ECO:0000313" key="2">
    <source>
        <dbReference type="EMBL" id="AXI08233.1"/>
    </source>
</evidence>
<dbReference type="OrthoDB" id="9916614at2"/>
<evidence type="ECO:0000313" key="3">
    <source>
        <dbReference type="Proteomes" id="UP000253908"/>
    </source>
</evidence>
<sequence length="210" mass="24531">MVFIDVLSHYQGIIGTIIGFLLSYFSSRTGKIKLQQQNCYINFPNQEENDKNKTGKIVYAKDYYYSSAKDIVFNCEMLYLNSSSSNKILTDLEIKIVGNRGGTLFNPLYQVDHFIDGNQLERNLKKHETEYFKLISLKPGEVKAIRLLSFIETDFVLDERGIKEIDISFKKPDKFIKKKSKKKIILPKLEMNNNFREFLLQNETELFFHG</sequence>
<organism evidence="2 3">
    <name type="scientific">Oceanobacillus zhaokaii</name>
    <dbReference type="NCBI Taxonomy" id="2052660"/>
    <lineage>
        <taxon>Bacteria</taxon>
        <taxon>Bacillati</taxon>
        <taxon>Bacillota</taxon>
        <taxon>Bacilli</taxon>
        <taxon>Bacillales</taxon>
        <taxon>Bacillaceae</taxon>
        <taxon>Oceanobacillus</taxon>
    </lineage>
</organism>
<dbReference type="KEGG" id="ocn:CUC15_04305"/>
<gene>
    <name evidence="2" type="ORF">CUC15_04305</name>
</gene>
<evidence type="ECO:0000256" key="1">
    <source>
        <dbReference type="SAM" id="Phobius"/>
    </source>
</evidence>
<protein>
    <submittedName>
        <fullName evidence="2">Uncharacterized protein</fullName>
    </submittedName>
</protein>
<dbReference type="EMBL" id="CP024848">
    <property type="protein sequence ID" value="AXI08233.1"/>
    <property type="molecule type" value="Genomic_DNA"/>
</dbReference>
<keyword evidence="1" id="KW-0812">Transmembrane</keyword>
<name>A0A345PE03_9BACI</name>